<evidence type="ECO:0000256" key="9">
    <source>
        <dbReference type="ARBA" id="ARBA00023242"/>
    </source>
</evidence>
<evidence type="ECO:0008006" key="16">
    <source>
        <dbReference type="Google" id="ProtNLM"/>
    </source>
</evidence>
<dbReference type="EMBL" id="BLKM01004803">
    <property type="protein sequence ID" value="GFG32449.1"/>
    <property type="molecule type" value="Genomic_DNA"/>
</dbReference>
<gene>
    <name evidence="14" type="ORF">Cfor_11903</name>
</gene>
<name>A0A6L2PIS1_COPFO</name>
<dbReference type="FunFam" id="1.10.150.20:FF:000030">
    <property type="entry name" value="Flap endonuclease GEN-like 1"/>
    <property type="match status" value="1"/>
</dbReference>
<dbReference type="SMART" id="SM00485">
    <property type="entry name" value="XPGN"/>
    <property type="match status" value="1"/>
</dbReference>
<evidence type="ECO:0000256" key="6">
    <source>
        <dbReference type="ARBA" id="ARBA00022801"/>
    </source>
</evidence>
<keyword evidence="8" id="KW-0234">DNA repair</keyword>
<evidence type="ECO:0000256" key="4">
    <source>
        <dbReference type="ARBA" id="ARBA00022759"/>
    </source>
</evidence>
<dbReference type="InterPro" id="IPR006086">
    <property type="entry name" value="XPG-I_dom"/>
</dbReference>
<dbReference type="AlphaFoldDB" id="A0A6L2PIS1"/>
<sequence>MGVKNLWSILTPVCERKSLSELHDKAVAVDLSCWVCDSQNVEKRYQPRMYLRNLFFRTSCLLLLGVKPVFVLEGTAPSLKHDTMSQRVQQRRKNRKQNTSSDEDSAKVCEHTRARRKKGCRSQLDRMLKQCEVLLTIMGVPCVQSFGEAEALCAQLDEAGLVDGCITQDGDCFLYGAQTVYRNFSISRQGSFSYSVEEYKMAVIEEKLSLSRVKLIALSLLCGCDYNDGGVLGVGKESALKFLEGLQDDEVLPRLKQWRGNPRYEHLEVEYLTLRNTCSICAHTGKLQKHAKSGCEVCGTKYGCIQTTDMNHLKRKCIIAELKMRKKALQNEDFPSQAMLDEFLHRQPLPKLDFSWKQPDVVSFIKYAVKLLSWTQSYALEKFIPLVTRWQLHNLQNATRIPNQAALPFVPIADIKKRVLKGVPSFEVRWKDNHGVLCNVEHTEDLLVTTEPQEMFRTAYPDLVEKYVKEKEMKSRKGKVTNRKLTTKMVSVKTCSCQCKENIGSKNYNKQSHICSFLKSASNTDDVSKIRSILGNLDINSEAGKGNPKNSSQKDVKQRQSGSKTTKQQPKITFNCLSSKVGENIEHNIGQMSEKKVTETNLDSSFKLKSDGHTFTAKEDGTEPCKKILDSEVCVEVSSGKDTELANGNLLSGEPERRGLLEEYDCLDVDDEIMDMSSIIQNIVSVAHNKSML</sequence>
<dbReference type="GO" id="GO:0017108">
    <property type="term" value="F:5'-flap endonuclease activity"/>
    <property type="evidence" value="ECO:0007669"/>
    <property type="project" value="UniProtKB-ARBA"/>
</dbReference>
<dbReference type="PANTHER" id="PTHR11081">
    <property type="entry name" value="FLAP ENDONUCLEASE FAMILY MEMBER"/>
    <property type="match status" value="1"/>
</dbReference>
<evidence type="ECO:0000256" key="7">
    <source>
        <dbReference type="ARBA" id="ARBA00022842"/>
    </source>
</evidence>
<evidence type="ECO:0000259" key="12">
    <source>
        <dbReference type="SMART" id="SM00484"/>
    </source>
</evidence>
<evidence type="ECO:0000256" key="5">
    <source>
        <dbReference type="ARBA" id="ARBA00022763"/>
    </source>
</evidence>
<dbReference type="SUPFAM" id="SSF47807">
    <property type="entry name" value="5' to 3' exonuclease, C-terminal subdomain"/>
    <property type="match status" value="1"/>
</dbReference>
<dbReference type="GO" id="GO:0000400">
    <property type="term" value="F:four-way junction DNA binding"/>
    <property type="evidence" value="ECO:0007669"/>
    <property type="project" value="UniProtKB-ARBA"/>
</dbReference>
<keyword evidence="7" id="KW-0460">Magnesium</keyword>
<feature type="compositionally biased region" description="Polar residues" evidence="11">
    <location>
        <begin position="559"/>
        <end position="569"/>
    </location>
</feature>
<evidence type="ECO:0000313" key="15">
    <source>
        <dbReference type="Proteomes" id="UP000502823"/>
    </source>
</evidence>
<dbReference type="InterPro" id="IPR041012">
    <property type="entry name" value="GEN_chromo"/>
</dbReference>
<dbReference type="Pfam" id="PF00752">
    <property type="entry name" value="XPG_N"/>
    <property type="match status" value="1"/>
</dbReference>
<dbReference type="SMART" id="SM00279">
    <property type="entry name" value="HhH2"/>
    <property type="match status" value="1"/>
</dbReference>
<evidence type="ECO:0000256" key="1">
    <source>
        <dbReference type="ARBA" id="ARBA00001946"/>
    </source>
</evidence>
<comment type="similarity">
    <text evidence="10">Belongs to the XPG/RAD2 endonuclease family. GEN subfamily.</text>
</comment>
<dbReference type="InterPro" id="IPR036279">
    <property type="entry name" value="5-3_exonuclease_C_sf"/>
</dbReference>
<keyword evidence="9" id="KW-0539">Nucleus</keyword>
<dbReference type="InterPro" id="IPR029060">
    <property type="entry name" value="PIN-like_dom_sf"/>
</dbReference>
<dbReference type="InterPro" id="IPR008918">
    <property type="entry name" value="HhH2"/>
</dbReference>
<proteinExistence type="inferred from homology"/>
<evidence type="ECO:0000256" key="8">
    <source>
        <dbReference type="ARBA" id="ARBA00023204"/>
    </source>
</evidence>
<evidence type="ECO:0000256" key="3">
    <source>
        <dbReference type="ARBA" id="ARBA00022723"/>
    </source>
</evidence>
<evidence type="ECO:0000259" key="13">
    <source>
        <dbReference type="SMART" id="SM00485"/>
    </source>
</evidence>
<organism evidence="14 15">
    <name type="scientific">Coptotermes formosanus</name>
    <name type="common">Formosan subterranean termite</name>
    <dbReference type="NCBI Taxonomy" id="36987"/>
    <lineage>
        <taxon>Eukaryota</taxon>
        <taxon>Metazoa</taxon>
        <taxon>Ecdysozoa</taxon>
        <taxon>Arthropoda</taxon>
        <taxon>Hexapoda</taxon>
        <taxon>Insecta</taxon>
        <taxon>Pterygota</taxon>
        <taxon>Neoptera</taxon>
        <taxon>Polyneoptera</taxon>
        <taxon>Dictyoptera</taxon>
        <taxon>Blattodea</taxon>
        <taxon>Blattoidea</taxon>
        <taxon>Termitoidae</taxon>
        <taxon>Rhinotermitidae</taxon>
        <taxon>Coptotermes</taxon>
    </lineage>
</organism>
<dbReference type="SMART" id="SM00484">
    <property type="entry name" value="XPGI"/>
    <property type="match status" value="1"/>
</dbReference>
<dbReference type="InterPro" id="IPR006085">
    <property type="entry name" value="XPG_DNA_repair_N"/>
</dbReference>
<evidence type="ECO:0000313" key="14">
    <source>
        <dbReference type="EMBL" id="GFG32449.1"/>
    </source>
</evidence>
<dbReference type="OrthoDB" id="2959108at2759"/>
<dbReference type="InParanoid" id="A0A6L2PIS1"/>
<evidence type="ECO:0000256" key="2">
    <source>
        <dbReference type="ARBA" id="ARBA00022722"/>
    </source>
</evidence>
<dbReference type="Pfam" id="PF18704">
    <property type="entry name" value="Chromo_2"/>
    <property type="match status" value="1"/>
</dbReference>
<evidence type="ECO:0000256" key="10">
    <source>
        <dbReference type="ARBA" id="ARBA00038112"/>
    </source>
</evidence>
<dbReference type="SUPFAM" id="SSF88723">
    <property type="entry name" value="PIN domain-like"/>
    <property type="match status" value="1"/>
</dbReference>
<keyword evidence="5" id="KW-0227">DNA damage</keyword>
<keyword evidence="15" id="KW-1185">Reference proteome</keyword>
<keyword evidence="2" id="KW-0540">Nuclease</keyword>
<dbReference type="CDD" id="cd09869">
    <property type="entry name" value="PIN_GEN1"/>
    <property type="match status" value="1"/>
</dbReference>
<comment type="cofactor">
    <cofactor evidence="1">
        <name>Mg(2+)</name>
        <dbReference type="ChEBI" id="CHEBI:18420"/>
    </cofactor>
</comment>
<dbReference type="Gene3D" id="3.40.50.1010">
    <property type="entry name" value="5'-nuclease"/>
    <property type="match status" value="1"/>
</dbReference>
<feature type="region of interest" description="Disordered" evidence="11">
    <location>
        <begin position="539"/>
        <end position="569"/>
    </location>
</feature>
<dbReference type="GO" id="GO:0046872">
    <property type="term" value="F:metal ion binding"/>
    <property type="evidence" value="ECO:0007669"/>
    <property type="project" value="UniProtKB-KW"/>
</dbReference>
<dbReference type="PRINTS" id="PR00853">
    <property type="entry name" value="XPGRADSUPER"/>
</dbReference>
<dbReference type="GO" id="GO:0006281">
    <property type="term" value="P:DNA repair"/>
    <property type="evidence" value="ECO:0007669"/>
    <property type="project" value="UniProtKB-KW"/>
</dbReference>
<evidence type="ECO:0000256" key="11">
    <source>
        <dbReference type="SAM" id="MobiDB-lite"/>
    </source>
</evidence>
<dbReference type="GO" id="GO:0008821">
    <property type="term" value="F:crossover junction DNA endonuclease activity"/>
    <property type="evidence" value="ECO:0007669"/>
    <property type="project" value="UniProtKB-ARBA"/>
</dbReference>
<keyword evidence="6" id="KW-0378">Hydrolase</keyword>
<dbReference type="Pfam" id="PF00867">
    <property type="entry name" value="XPG_I"/>
    <property type="match status" value="1"/>
</dbReference>
<feature type="domain" description="XPG N-terminal" evidence="13">
    <location>
        <begin position="1"/>
        <end position="94"/>
    </location>
</feature>
<accession>A0A6L2PIS1</accession>
<keyword evidence="3" id="KW-0479">Metal-binding</keyword>
<feature type="domain" description="XPG-I" evidence="12">
    <location>
        <begin position="136"/>
        <end position="210"/>
    </location>
</feature>
<dbReference type="FunCoup" id="A0A6L2PIS1">
    <property type="interactions" value="677"/>
</dbReference>
<dbReference type="PANTHER" id="PTHR11081:SF70">
    <property type="entry name" value="FLAP ENDONUCLEASE GEN HOMOLOG 1"/>
    <property type="match status" value="1"/>
</dbReference>
<protein>
    <recommendedName>
        <fullName evidence="16">XPG-I domain-containing protein</fullName>
    </recommendedName>
</protein>
<dbReference type="Proteomes" id="UP000502823">
    <property type="component" value="Unassembled WGS sequence"/>
</dbReference>
<dbReference type="InterPro" id="IPR006084">
    <property type="entry name" value="XPG/Rad2"/>
</dbReference>
<reference evidence="15" key="1">
    <citation type="submission" date="2020-01" db="EMBL/GenBank/DDBJ databases">
        <title>Draft genome sequence of the Termite Coptotermes fromosanus.</title>
        <authorList>
            <person name="Itakura S."/>
            <person name="Yosikawa Y."/>
            <person name="Umezawa K."/>
        </authorList>
    </citation>
    <scope>NUCLEOTIDE SEQUENCE [LARGE SCALE GENOMIC DNA]</scope>
</reference>
<comment type="caution">
    <text evidence="14">The sequence shown here is derived from an EMBL/GenBank/DDBJ whole genome shotgun (WGS) entry which is preliminary data.</text>
</comment>
<feature type="region of interest" description="Disordered" evidence="11">
    <location>
        <begin position="82"/>
        <end position="108"/>
    </location>
</feature>
<dbReference type="Gene3D" id="1.10.150.20">
    <property type="entry name" value="5' to 3' exonuclease, C-terminal subdomain"/>
    <property type="match status" value="1"/>
</dbReference>
<keyword evidence="4" id="KW-0255">Endonuclease</keyword>